<dbReference type="Gene3D" id="1.20.1250.20">
    <property type="entry name" value="MFS general substrate transporter like domains"/>
    <property type="match status" value="1"/>
</dbReference>
<name>A0A914IBA0_GLORO</name>
<dbReference type="InterPro" id="IPR036259">
    <property type="entry name" value="MFS_trans_sf"/>
</dbReference>
<feature type="transmembrane region" description="Helical" evidence="5">
    <location>
        <begin position="100"/>
        <end position="120"/>
    </location>
</feature>
<feature type="transmembrane region" description="Helical" evidence="5">
    <location>
        <begin position="126"/>
        <end position="147"/>
    </location>
</feature>
<dbReference type="PROSITE" id="PS50850">
    <property type="entry name" value="MFS"/>
    <property type="match status" value="1"/>
</dbReference>
<evidence type="ECO:0000256" key="3">
    <source>
        <dbReference type="ARBA" id="ARBA00022989"/>
    </source>
</evidence>
<dbReference type="InterPro" id="IPR045263">
    <property type="entry name" value="GLUT"/>
</dbReference>
<feature type="transmembrane region" description="Helical" evidence="5">
    <location>
        <begin position="66"/>
        <end position="88"/>
    </location>
</feature>
<evidence type="ECO:0000313" key="8">
    <source>
        <dbReference type="WBParaSite" id="Gr19_v10_g9249.t1"/>
    </source>
</evidence>
<feature type="transmembrane region" description="Helical" evidence="5">
    <location>
        <begin position="317"/>
        <end position="338"/>
    </location>
</feature>
<dbReference type="PANTHER" id="PTHR23503:SF123">
    <property type="entry name" value="MAJOR FACILITATOR SUPERFAMILY (MFS) PROFILE DOMAIN-CONTAINING PROTEIN"/>
    <property type="match status" value="1"/>
</dbReference>
<reference evidence="8" key="1">
    <citation type="submission" date="2022-11" db="UniProtKB">
        <authorList>
            <consortium name="WormBaseParasite"/>
        </authorList>
    </citation>
    <scope>IDENTIFICATION</scope>
</reference>
<protein>
    <submittedName>
        <fullName evidence="8">Major facilitator superfamily (MFS) profile domain-containing protein</fullName>
    </submittedName>
</protein>
<keyword evidence="7" id="KW-1185">Reference proteome</keyword>
<feature type="transmembrane region" description="Helical" evidence="5">
    <location>
        <begin position="159"/>
        <end position="182"/>
    </location>
</feature>
<feature type="transmembrane region" description="Helical" evidence="5">
    <location>
        <begin position="345"/>
        <end position="364"/>
    </location>
</feature>
<accession>A0A914IBA0</accession>
<dbReference type="GO" id="GO:0016020">
    <property type="term" value="C:membrane"/>
    <property type="evidence" value="ECO:0007669"/>
    <property type="project" value="UniProtKB-SubCell"/>
</dbReference>
<dbReference type="InterPro" id="IPR020846">
    <property type="entry name" value="MFS_dom"/>
</dbReference>
<feature type="transmembrane region" description="Helical" evidence="5">
    <location>
        <begin position="417"/>
        <end position="436"/>
    </location>
</feature>
<evidence type="ECO:0000256" key="4">
    <source>
        <dbReference type="ARBA" id="ARBA00023136"/>
    </source>
</evidence>
<dbReference type="Proteomes" id="UP000887572">
    <property type="component" value="Unplaced"/>
</dbReference>
<evidence type="ECO:0000259" key="6">
    <source>
        <dbReference type="PROSITE" id="PS50850"/>
    </source>
</evidence>
<dbReference type="GO" id="GO:0015149">
    <property type="term" value="F:hexose transmembrane transporter activity"/>
    <property type="evidence" value="ECO:0007669"/>
    <property type="project" value="TreeGrafter"/>
</dbReference>
<dbReference type="PANTHER" id="PTHR23503">
    <property type="entry name" value="SOLUTE CARRIER FAMILY 2"/>
    <property type="match status" value="1"/>
</dbReference>
<keyword evidence="3 5" id="KW-1133">Transmembrane helix</keyword>
<keyword evidence="4 5" id="KW-0472">Membrane</keyword>
<keyword evidence="2 5" id="KW-0812">Transmembrane</keyword>
<evidence type="ECO:0000313" key="7">
    <source>
        <dbReference type="Proteomes" id="UP000887572"/>
    </source>
</evidence>
<evidence type="ECO:0000256" key="1">
    <source>
        <dbReference type="ARBA" id="ARBA00004141"/>
    </source>
</evidence>
<feature type="transmembrane region" description="Helical" evidence="5">
    <location>
        <begin position="188"/>
        <end position="208"/>
    </location>
</feature>
<organism evidence="7 8">
    <name type="scientific">Globodera rostochiensis</name>
    <name type="common">Golden nematode worm</name>
    <name type="synonym">Heterodera rostochiensis</name>
    <dbReference type="NCBI Taxonomy" id="31243"/>
    <lineage>
        <taxon>Eukaryota</taxon>
        <taxon>Metazoa</taxon>
        <taxon>Ecdysozoa</taxon>
        <taxon>Nematoda</taxon>
        <taxon>Chromadorea</taxon>
        <taxon>Rhabditida</taxon>
        <taxon>Tylenchina</taxon>
        <taxon>Tylenchomorpha</taxon>
        <taxon>Tylenchoidea</taxon>
        <taxon>Heteroderidae</taxon>
        <taxon>Heteroderinae</taxon>
        <taxon>Globodera</taxon>
    </lineage>
</organism>
<proteinExistence type="predicted"/>
<dbReference type="InterPro" id="IPR005828">
    <property type="entry name" value="MFS_sugar_transport-like"/>
</dbReference>
<feature type="domain" description="Major facilitator superfamily (MFS) profile" evidence="6">
    <location>
        <begin position="26"/>
        <end position="469"/>
    </location>
</feature>
<dbReference type="Pfam" id="PF00083">
    <property type="entry name" value="Sugar_tr"/>
    <property type="match status" value="1"/>
</dbReference>
<dbReference type="AlphaFoldDB" id="A0A914IBA0"/>
<dbReference type="WBParaSite" id="Gr19_v10_g9249.t1">
    <property type="protein sequence ID" value="Gr19_v10_g9249.t1"/>
    <property type="gene ID" value="Gr19_v10_g9249"/>
</dbReference>
<evidence type="ECO:0000256" key="5">
    <source>
        <dbReference type="SAM" id="Phobius"/>
    </source>
</evidence>
<sequence>MRFLAIFSNMDKPRLTYVVLFHTAFASFGEIEGNLLNYLTVPVRQFFAESLRWRYGILPGSDQFEFVYSAVASIYFIGAIFGGLLMGPCMEHCGRRATAVYIRSFLGVISALCMLLSKWLTMIELFAIGHFIAGFIAAWKIALFIYLAECAPDHSRGWATAVIGSGSSLALLFMAPLCLPSVFGTAELWWLLPALALLLAACHLCFAIRFPESPKHLFCGQRNAAHNCRERVKLSIRFYHGSSTDVRMVMEQFELERRLTSREHVRWSDFWNSRELRNSLGITLITTIVFAFSLTSLKSQYLESMLMRYSLNQTEAMISTMAMTALAAPFCFLSPVLIERWGRRPLFLLITLFSTAELTLITGAQRMYDSAGGSVAAALLALVGCTMGQFSVNLGIFHMTPILTGELIPHAARALTVQINMFMASPLIILIVLAYPPLIGSLGALFFLPLALISAAMWCLMYWWMPETKGLSVNTIFRRMAKLGVTNISETMPDDDDFNDNEDEKLIPKR</sequence>
<feature type="transmembrane region" description="Helical" evidence="5">
    <location>
        <begin position="442"/>
        <end position="464"/>
    </location>
</feature>
<feature type="transmembrane region" description="Helical" evidence="5">
    <location>
        <begin position="280"/>
        <end position="297"/>
    </location>
</feature>
<feature type="transmembrane region" description="Helical" evidence="5">
    <location>
        <begin position="376"/>
        <end position="396"/>
    </location>
</feature>
<dbReference type="SUPFAM" id="SSF103473">
    <property type="entry name" value="MFS general substrate transporter"/>
    <property type="match status" value="1"/>
</dbReference>
<evidence type="ECO:0000256" key="2">
    <source>
        <dbReference type="ARBA" id="ARBA00022692"/>
    </source>
</evidence>
<comment type="subcellular location">
    <subcellularLocation>
        <location evidence="1">Membrane</location>
        <topology evidence="1">Multi-pass membrane protein</topology>
    </subcellularLocation>
</comment>